<comment type="caution">
    <text evidence="2">The sequence shown here is derived from an EMBL/GenBank/DDBJ whole genome shotgun (WGS) entry which is preliminary data.</text>
</comment>
<gene>
    <name evidence="2" type="ORF">B2A_10760</name>
</gene>
<reference evidence="2" key="2">
    <citation type="journal article" date="2014" name="ISME J.">
        <title>Microbial stratification in low pH oxic and suboxic macroscopic growths along an acid mine drainage.</title>
        <authorList>
            <person name="Mendez-Garcia C."/>
            <person name="Mesa V."/>
            <person name="Sprenger R.R."/>
            <person name="Richter M."/>
            <person name="Diez M.S."/>
            <person name="Solano J."/>
            <person name="Bargiela R."/>
            <person name="Golyshina O.V."/>
            <person name="Manteca A."/>
            <person name="Ramos J.L."/>
            <person name="Gallego J.R."/>
            <person name="Llorente I."/>
            <person name="Martins Dos Santos V.A."/>
            <person name="Jensen O.N."/>
            <person name="Pelaez A.I."/>
            <person name="Sanchez J."/>
            <person name="Ferrer M."/>
        </authorList>
    </citation>
    <scope>NUCLEOTIDE SEQUENCE</scope>
</reference>
<feature type="domain" description="Late embryogenesis abundant protein LEA-2 subgroup" evidence="1">
    <location>
        <begin position="58"/>
        <end position="101"/>
    </location>
</feature>
<reference evidence="2" key="1">
    <citation type="submission" date="2013-08" db="EMBL/GenBank/DDBJ databases">
        <authorList>
            <person name="Mendez C."/>
            <person name="Richter M."/>
            <person name="Ferrer M."/>
            <person name="Sanchez J."/>
        </authorList>
    </citation>
    <scope>NUCLEOTIDE SEQUENCE</scope>
</reference>
<dbReference type="PROSITE" id="PS51257">
    <property type="entry name" value="PROKAR_LIPOPROTEIN"/>
    <property type="match status" value="1"/>
</dbReference>
<dbReference type="SUPFAM" id="SSF117070">
    <property type="entry name" value="LEA14-like"/>
    <property type="match status" value="1"/>
</dbReference>
<proteinExistence type="predicted"/>
<protein>
    <submittedName>
        <fullName evidence="2">Water stress/hypersensitive response protein</fullName>
    </submittedName>
</protein>
<name>T0Z8B6_9ZZZZ</name>
<organism evidence="2">
    <name type="scientific">mine drainage metagenome</name>
    <dbReference type="NCBI Taxonomy" id="410659"/>
    <lineage>
        <taxon>unclassified sequences</taxon>
        <taxon>metagenomes</taxon>
        <taxon>ecological metagenomes</taxon>
    </lineage>
</organism>
<evidence type="ECO:0000313" key="2">
    <source>
        <dbReference type="EMBL" id="EQD41243.1"/>
    </source>
</evidence>
<dbReference type="Pfam" id="PF03168">
    <property type="entry name" value="LEA_2"/>
    <property type="match status" value="1"/>
</dbReference>
<evidence type="ECO:0000259" key="1">
    <source>
        <dbReference type="Pfam" id="PF03168"/>
    </source>
</evidence>
<dbReference type="Gene3D" id="2.60.40.1820">
    <property type="match status" value="1"/>
</dbReference>
<sequence>MRAERGVRRVRALAPLIVLAALGGCAWLAPRLQSPRVRVIGVRVRSATFWQQRLRVRLRVRNPNGINLPIDAIRYTLRIDGRTFANGRTVRRFDVPAHGSAE</sequence>
<dbReference type="AlphaFoldDB" id="T0Z8B6"/>
<dbReference type="InterPro" id="IPR004864">
    <property type="entry name" value="LEA_2"/>
</dbReference>
<accession>T0Z8B6</accession>
<dbReference type="EMBL" id="AUZZ01007749">
    <property type="protein sequence ID" value="EQD41243.1"/>
    <property type="molecule type" value="Genomic_DNA"/>
</dbReference>
<feature type="non-terminal residue" evidence="2">
    <location>
        <position position="102"/>
    </location>
</feature>